<organism evidence="1 2">
    <name type="scientific">Flavobacterium hibernum</name>
    <dbReference type="NCBI Taxonomy" id="37752"/>
    <lineage>
        <taxon>Bacteria</taxon>
        <taxon>Pseudomonadati</taxon>
        <taxon>Bacteroidota</taxon>
        <taxon>Flavobacteriia</taxon>
        <taxon>Flavobacteriales</taxon>
        <taxon>Flavobacteriaceae</taxon>
        <taxon>Flavobacterium</taxon>
    </lineage>
</organism>
<name>A0ABX4C5Q6_9FLAO</name>
<evidence type="ECO:0000313" key="1">
    <source>
        <dbReference type="EMBL" id="OXA88036.1"/>
    </source>
</evidence>
<proteinExistence type="predicted"/>
<reference evidence="1 2" key="1">
    <citation type="submission" date="2016-11" db="EMBL/GenBank/DDBJ databases">
        <title>Whole genomes of Flavobacteriaceae.</title>
        <authorList>
            <person name="Stine C."/>
            <person name="Li C."/>
            <person name="Tadesse D."/>
        </authorList>
    </citation>
    <scope>NUCLEOTIDE SEQUENCE [LARGE SCALE GENOMIC DNA]</scope>
    <source>
        <strain evidence="1 2">ATCC 51468</strain>
    </source>
</reference>
<sequence>MEKLNIQRLKSSLQYLESKQRELKRNSESQNRSIESIIKYLKKDIIDQFKLANYDIYINQEVKNTELFIDSVQKIIESNS</sequence>
<protein>
    <submittedName>
        <fullName evidence="1">Uncharacterized protein</fullName>
    </submittedName>
</protein>
<dbReference type="RefSeq" id="WP_052480121.1">
    <property type="nucleotide sequence ID" value="NZ_JPRK01000007.1"/>
</dbReference>
<dbReference type="EMBL" id="MUGX01000011">
    <property type="protein sequence ID" value="OXA88036.1"/>
    <property type="molecule type" value="Genomic_DNA"/>
</dbReference>
<evidence type="ECO:0000313" key="2">
    <source>
        <dbReference type="Proteomes" id="UP000198302"/>
    </source>
</evidence>
<keyword evidence="2" id="KW-1185">Reference proteome</keyword>
<accession>A0ABX4C5Q6</accession>
<gene>
    <name evidence="1" type="ORF">B0A73_09650</name>
</gene>
<comment type="caution">
    <text evidence="1">The sequence shown here is derived from an EMBL/GenBank/DDBJ whole genome shotgun (WGS) entry which is preliminary data.</text>
</comment>
<dbReference type="Proteomes" id="UP000198302">
    <property type="component" value="Unassembled WGS sequence"/>
</dbReference>